<feature type="region of interest" description="Disordered" evidence="1">
    <location>
        <begin position="1"/>
        <end position="31"/>
    </location>
</feature>
<reference evidence="2" key="1">
    <citation type="submission" date="2023-03" db="EMBL/GenBank/DDBJ databases">
        <title>Massive genome expansion in bonnet fungi (Mycena s.s.) driven by repeated elements and novel gene families across ecological guilds.</title>
        <authorList>
            <consortium name="Lawrence Berkeley National Laboratory"/>
            <person name="Harder C.B."/>
            <person name="Miyauchi S."/>
            <person name="Viragh M."/>
            <person name="Kuo A."/>
            <person name="Thoen E."/>
            <person name="Andreopoulos B."/>
            <person name="Lu D."/>
            <person name="Skrede I."/>
            <person name="Drula E."/>
            <person name="Henrissat B."/>
            <person name="Morin E."/>
            <person name="Kohler A."/>
            <person name="Barry K."/>
            <person name="LaButti K."/>
            <person name="Morin E."/>
            <person name="Salamov A."/>
            <person name="Lipzen A."/>
            <person name="Mereny Z."/>
            <person name="Hegedus B."/>
            <person name="Baldrian P."/>
            <person name="Stursova M."/>
            <person name="Weitz H."/>
            <person name="Taylor A."/>
            <person name="Grigoriev I.V."/>
            <person name="Nagy L.G."/>
            <person name="Martin F."/>
            <person name="Kauserud H."/>
        </authorList>
    </citation>
    <scope>NUCLEOTIDE SEQUENCE</scope>
    <source>
        <strain evidence="2">CBHHK067</strain>
    </source>
</reference>
<accession>A0AAD7D627</accession>
<protein>
    <submittedName>
        <fullName evidence="2">Uncharacterized protein</fullName>
    </submittedName>
</protein>
<feature type="compositionally biased region" description="Basic and acidic residues" evidence="1">
    <location>
        <begin position="318"/>
        <end position="330"/>
    </location>
</feature>
<feature type="compositionally biased region" description="Low complexity" evidence="1">
    <location>
        <begin position="331"/>
        <end position="341"/>
    </location>
</feature>
<feature type="region of interest" description="Disordered" evidence="1">
    <location>
        <begin position="292"/>
        <end position="346"/>
    </location>
</feature>
<keyword evidence="3" id="KW-1185">Reference proteome</keyword>
<dbReference type="EMBL" id="JARKIE010000120">
    <property type="protein sequence ID" value="KAJ7681283.1"/>
    <property type="molecule type" value="Genomic_DNA"/>
</dbReference>
<name>A0AAD7D627_MYCRO</name>
<feature type="region of interest" description="Disordered" evidence="1">
    <location>
        <begin position="359"/>
        <end position="393"/>
    </location>
</feature>
<evidence type="ECO:0000313" key="3">
    <source>
        <dbReference type="Proteomes" id="UP001221757"/>
    </source>
</evidence>
<feature type="region of interest" description="Disordered" evidence="1">
    <location>
        <begin position="193"/>
        <end position="270"/>
    </location>
</feature>
<comment type="caution">
    <text evidence="2">The sequence shown here is derived from an EMBL/GenBank/DDBJ whole genome shotgun (WGS) entry which is preliminary data.</text>
</comment>
<gene>
    <name evidence="2" type="ORF">B0H17DRAFT_1138578</name>
</gene>
<feature type="compositionally biased region" description="Basic and acidic residues" evidence="1">
    <location>
        <begin position="252"/>
        <end position="266"/>
    </location>
</feature>
<proteinExistence type="predicted"/>
<evidence type="ECO:0000313" key="2">
    <source>
        <dbReference type="EMBL" id="KAJ7681283.1"/>
    </source>
</evidence>
<dbReference type="AlphaFoldDB" id="A0AAD7D627"/>
<sequence>MPSSPTTSSRRRVLLGASRSREQLPTAGPLSMDSALYSVSSRTSTSSSFGTTSKMSIETSQTSFSLSSVASSNNFKGENPTFVSDGDRLSSNSASNLAYLSPIDIFKRRLGASDSIYSPSRRNAFAPGIDCAPSADDGRTTWSVEVDRAPVRAQCQLISSLTLFGDNDQPIVTRVVGRGGVGSRPRGLAVVEPLESMPRRVEAPPPPPLPRAATRTPETPPVPVIYRPGGRSGAGSRPRKPKPQAETNSTSKDFKFSWKGKGRADANPHALTRTVTLDSTYSSLRFAPPAACSYQQPMNPDSYALPGGSTQLGSPPDRSAHRESNYDQFRRSSLLNDSDSSGFHREVWDSDDFRPAAYLSRPETSHSTQYPTPRARRRRFPSSPPITPKPTIYPRRSRRRLGRVRHAAHSFHAPYPQGRFVVEDTDDDDTLQYGREQMQTPTPCLRPETAGADAKQLESPFHALLIFVVEPWERNESLAGNELAQEWTGEWNHTDIQSVIHSLRHLRM</sequence>
<evidence type="ECO:0000256" key="1">
    <source>
        <dbReference type="SAM" id="MobiDB-lite"/>
    </source>
</evidence>
<organism evidence="2 3">
    <name type="scientific">Mycena rosella</name>
    <name type="common">Pink bonnet</name>
    <name type="synonym">Agaricus rosellus</name>
    <dbReference type="NCBI Taxonomy" id="1033263"/>
    <lineage>
        <taxon>Eukaryota</taxon>
        <taxon>Fungi</taxon>
        <taxon>Dikarya</taxon>
        <taxon>Basidiomycota</taxon>
        <taxon>Agaricomycotina</taxon>
        <taxon>Agaricomycetes</taxon>
        <taxon>Agaricomycetidae</taxon>
        <taxon>Agaricales</taxon>
        <taxon>Marasmiineae</taxon>
        <taxon>Mycenaceae</taxon>
        <taxon>Mycena</taxon>
    </lineage>
</organism>
<dbReference type="Proteomes" id="UP001221757">
    <property type="component" value="Unassembled WGS sequence"/>
</dbReference>